<comment type="caution">
    <text evidence="2">The sequence shown here is derived from an EMBL/GenBank/DDBJ whole genome shotgun (WGS) entry which is preliminary data.</text>
</comment>
<dbReference type="EMBL" id="NAJQ01000070">
    <property type="protein sequence ID" value="TKA80441.1"/>
    <property type="molecule type" value="Genomic_DNA"/>
</dbReference>
<keyword evidence="3" id="KW-1185">Reference proteome</keyword>
<sequence>MDVVQDWAAYLLNGNHAALTAYSPYLYTLYNALHLARSWLLHLIDQVSRKPDLATLALLLIIVLVSLKILDMLWQTLLFWVRLVRRLVFWGGMAALALWLWGRGPAGVVEDVRYWQGAWGQEYGYWKERERVARDARLGVGYGGRQQQQQGRWF</sequence>
<dbReference type="Pfam" id="PF12716">
    <property type="entry name" value="Apq12"/>
    <property type="match status" value="1"/>
</dbReference>
<evidence type="ECO:0000313" key="2">
    <source>
        <dbReference type="EMBL" id="TKA80441.1"/>
    </source>
</evidence>
<proteinExistence type="predicted"/>
<protein>
    <submittedName>
        <fullName evidence="2">Uncharacterized protein</fullName>
    </submittedName>
</protein>
<name>A0A4U0XUY4_9PEZI</name>
<reference evidence="2 3" key="1">
    <citation type="submission" date="2017-03" db="EMBL/GenBank/DDBJ databases">
        <title>Genomes of endolithic fungi from Antarctica.</title>
        <authorList>
            <person name="Coleine C."/>
            <person name="Masonjones S."/>
            <person name="Stajich J.E."/>
        </authorList>
    </citation>
    <scope>NUCLEOTIDE SEQUENCE [LARGE SCALE GENOMIC DNA]</scope>
    <source>
        <strain evidence="2 3">CCFEE 5184</strain>
    </source>
</reference>
<feature type="transmembrane region" description="Helical" evidence="1">
    <location>
        <begin position="53"/>
        <end position="71"/>
    </location>
</feature>
<dbReference type="InterPro" id="IPR024316">
    <property type="entry name" value="APQ12"/>
</dbReference>
<feature type="transmembrane region" description="Helical" evidence="1">
    <location>
        <begin position="83"/>
        <end position="102"/>
    </location>
</feature>
<evidence type="ECO:0000256" key="1">
    <source>
        <dbReference type="SAM" id="Phobius"/>
    </source>
</evidence>
<dbReference type="AlphaFoldDB" id="A0A4U0XUY4"/>
<keyword evidence="1" id="KW-0812">Transmembrane</keyword>
<keyword evidence="1" id="KW-1133">Transmembrane helix</keyword>
<dbReference type="OrthoDB" id="3559694at2759"/>
<evidence type="ECO:0000313" key="3">
    <source>
        <dbReference type="Proteomes" id="UP000309340"/>
    </source>
</evidence>
<keyword evidence="1" id="KW-0472">Membrane</keyword>
<gene>
    <name evidence="2" type="ORF">B0A55_03387</name>
</gene>
<accession>A0A4U0XUY4</accession>
<dbReference type="Proteomes" id="UP000309340">
    <property type="component" value="Unassembled WGS sequence"/>
</dbReference>
<organism evidence="2 3">
    <name type="scientific">Friedmanniomyces simplex</name>
    <dbReference type="NCBI Taxonomy" id="329884"/>
    <lineage>
        <taxon>Eukaryota</taxon>
        <taxon>Fungi</taxon>
        <taxon>Dikarya</taxon>
        <taxon>Ascomycota</taxon>
        <taxon>Pezizomycotina</taxon>
        <taxon>Dothideomycetes</taxon>
        <taxon>Dothideomycetidae</taxon>
        <taxon>Mycosphaerellales</taxon>
        <taxon>Teratosphaeriaceae</taxon>
        <taxon>Friedmanniomyces</taxon>
    </lineage>
</organism>